<proteinExistence type="predicted"/>
<evidence type="ECO:0000313" key="1">
    <source>
        <dbReference type="EMBL" id="CAG2247763.1"/>
    </source>
</evidence>
<accession>A0A8S3V042</accession>
<protein>
    <submittedName>
        <fullName evidence="1">CAPN15</fullName>
        <ecNumber evidence="1">3.4.22.-</ecNumber>
    </submittedName>
</protein>
<dbReference type="AlphaFoldDB" id="A0A8S3V042"/>
<keyword evidence="1" id="KW-0378">Hydrolase</keyword>
<dbReference type="EC" id="3.4.22.-" evidence="1"/>
<reference evidence="1" key="1">
    <citation type="submission" date="2021-03" db="EMBL/GenBank/DDBJ databases">
        <authorList>
            <person name="Bekaert M."/>
        </authorList>
    </citation>
    <scope>NUCLEOTIDE SEQUENCE</scope>
</reference>
<comment type="caution">
    <text evidence="1">The sequence shown here is derived from an EMBL/GenBank/DDBJ whole genome shotgun (WGS) entry which is preliminary data.</text>
</comment>
<dbReference type="Proteomes" id="UP000683360">
    <property type="component" value="Unassembled WGS sequence"/>
</dbReference>
<dbReference type="GO" id="GO:0016787">
    <property type="term" value="F:hydrolase activity"/>
    <property type="evidence" value="ECO:0007669"/>
    <property type="project" value="UniProtKB-KW"/>
</dbReference>
<sequence length="239" mass="27192">MCFNIKKIYDVLDVEVHVLMIQYSDSVLICKARSHWRETRVEGTFPLNAREDFKMVKLTVFYTSEVEVDVTQKDETCNYVMSTKSLMVEEVFTKTGKYEYALADAIYQLAICRGQKEGLVIRESVTVYSLMQGWSGGIYVVENRSPNKSIHVQCDCKESTNVVSTRGTLTSIDSIPPLHRQVIMILTQLESTAPFHVSRRLLHRMNMTPTGLGNWAPAGVNHEPYLTLNVESLHSPRPL</sequence>
<dbReference type="OrthoDB" id="424753at2759"/>
<name>A0A8S3V042_MYTED</name>
<dbReference type="EMBL" id="CAJPWZ010002914">
    <property type="protein sequence ID" value="CAG2247763.1"/>
    <property type="molecule type" value="Genomic_DNA"/>
</dbReference>
<keyword evidence="2" id="KW-1185">Reference proteome</keyword>
<evidence type="ECO:0000313" key="2">
    <source>
        <dbReference type="Proteomes" id="UP000683360"/>
    </source>
</evidence>
<gene>
    <name evidence="1" type="ORF">MEDL_59598</name>
</gene>
<organism evidence="1 2">
    <name type="scientific">Mytilus edulis</name>
    <name type="common">Blue mussel</name>
    <dbReference type="NCBI Taxonomy" id="6550"/>
    <lineage>
        <taxon>Eukaryota</taxon>
        <taxon>Metazoa</taxon>
        <taxon>Spiralia</taxon>
        <taxon>Lophotrochozoa</taxon>
        <taxon>Mollusca</taxon>
        <taxon>Bivalvia</taxon>
        <taxon>Autobranchia</taxon>
        <taxon>Pteriomorphia</taxon>
        <taxon>Mytilida</taxon>
        <taxon>Mytiloidea</taxon>
        <taxon>Mytilidae</taxon>
        <taxon>Mytilinae</taxon>
        <taxon>Mytilus</taxon>
    </lineage>
</organism>